<dbReference type="Proteomes" id="UP000030645">
    <property type="component" value="Unassembled WGS sequence"/>
</dbReference>
<accession>W9S6E9</accession>
<proteinExistence type="predicted"/>
<keyword evidence="2" id="KW-1185">Reference proteome</keyword>
<dbReference type="PANTHER" id="PTHR47481">
    <property type="match status" value="1"/>
</dbReference>
<evidence type="ECO:0000313" key="1">
    <source>
        <dbReference type="EMBL" id="EXC28696.1"/>
    </source>
</evidence>
<reference evidence="2" key="1">
    <citation type="submission" date="2013-01" db="EMBL/GenBank/DDBJ databases">
        <title>Draft Genome Sequence of a Mulberry Tree, Morus notabilis C.K. Schneid.</title>
        <authorList>
            <person name="He N."/>
            <person name="Zhao S."/>
        </authorList>
    </citation>
    <scope>NUCLEOTIDE SEQUENCE</scope>
</reference>
<dbReference type="PANTHER" id="PTHR47481:SF9">
    <property type="entry name" value="RETROTRANSPOSON GAG DOMAIN-CONTAINING PROTEIN"/>
    <property type="match status" value="1"/>
</dbReference>
<dbReference type="STRING" id="981085.W9S6E9"/>
<dbReference type="eggNOG" id="KOG0017">
    <property type="taxonomic scope" value="Eukaryota"/>
</dbReference>
<dbReference type="EMBL" id="KE346180">
    <property type="protein sequence ID" value="EXC28696.1"/>
    <property type="molecule type" value="Genomic_DNA"/>
</dbReference>
<organism evidence="1 2">
    <name type="scientific">Morus notabilis</name>
    <dbReference type="NCBI Taxonomy" id="981085"/>
    <lineage>
        <taxon>Eukaryota</taxon>
        <taxon>Viridiplantae</taxon>
        <taxon>Streptophyta</taxon>
        <taxon>Embryophyta</taxon>
        <taxon>Tracheophyta</taxon>
        <taxon>Spermatophyta</taxon>
        <taxon>Magnoliopsida</taxon>
        <taxon>eudicotyledons</taxon>
        <taxon>Gunneridae</taxon>
        <taxon>Pentapetalae</taxon>
        <taxon>rosids</taxon>
        <taxon>fabids</taxon>
        <taxon>Rosales</taxon>
        <taxon>Moraceae</taxon>
        <taxon>Moreae</taxon>
        <taxon>Morus</taxon>
    </lineage>
</organism>
<protein>
    <submittedName>
        <fullName evidence="1">Uncharacterized protein</fullName>
    </submittedName>
</protein>
<gene>
    <name evidence="1" type="ORF">L484_006992</name>
</gene>
<dbReference type="Pfam" id="PF14223">
    <property type="entry name" value="Retrotran_gag_2"/>
    <property type="match status" value="1"/>
</dbReference>
<name>W9S6E9_9ROSA</name>
<dbReference type="AlphaFoldDB" id="W9S6E9"/>
<evidence type="ECO:0000313" key="2">
    <source>
        <dbReference type="Proteomes" id="UP000030645"/>
    </source>
</evidence>
<sequence>MAEEVVNPIVPEEVVNPVVHAVIHAPAQLVFINPAAQLPLKLTPNNYPAWRAQVLSLLQGYNLLGYVNGNIPQPPAIVTQNGVESPNPNHTHWVQQDQLLLHSLFASLSEPLIAYIASSTSSRDAWDRLTRLYANRSRSRTLKSIADQLALVGAPLQEDDLILHCLNGIGPEFKEISGVVRVREQPISFEALHDKLVEYEDFLKRNSPQGGLTPITANFTQKNSFGHNKPGSLNIITTETTRCNKINLNKHGHSLNKPTNLET</sequence>